<evidence type="ECO:0000313" key="2">
    <source>
        <dbReference type="Proteomes" id="UP000319516"/>
    </source>
</evidence>
<proteinExistence type="predicted"/>
<name>A0A542YRB5_9MICO</name>
<protein>
    <submittedName>
        <fullName evidence="1">Uncharacterized protein</fullName>
    </submittedName>
</protein>
<dbReference type="Proteomes" id="UP000319516">
    <property type="component" value="Unassembled WGS sequence"/>
</dbReference>
<gene>
    <name evidence="1" type="ORF">FB467_1584</name>
</gene>
<keyword evidence="2" id="KW-1185">Reference proteome</keyword>
<accession>A0A542YRB5</accession>
<sequence length="482" mass="53838">MGRRTGLQKDGEVWAVFRAELTRWLRVRGESRAALADYLNAVLAPPVGKAFTEDKISAWGRTTTPSLTVLGPVGRFLRMNDEGDEEYDPTYLLRRMGMLEDLPDQSQAVELAYRIQKLMTRLERLTDRERGRGRSEGTTQVVRAALARGIGAAVHPAVEGPGMEQGDEDYLMHVGDRIDLRRVSVRTGELEELTREEVWAHGQELREALRSAGAVQTRSVNPNVRRWFNVVPGNQLSQWTIAHVGAPSRALTPHQHPGIAAVAVSALTPDSWASNVAFLAGLALGYGHTSVWNIAREISGDPVPPIAVRNMVHDQFLSAQTPRRRVWSFVSPEPPALGRHRYFPFRDVSGALERSVWHFRLVEDDEVLRFQAQRRPGRLSDLQRAREEFRARCAAEQDRSAGHRVVELPITRPPGSDEGRGPMWTQTFECVRAILVHLQEHAGPLDLRAVHLAALDQEPTIAPSLLRWLADHGTPGVARPPD</sequence>
<dbReference type="OrthoDB" id="5149492at2"/>
<dbReference type="AlphaFoldDB" id="A0A542YRB5"/>
<dbReference type="RefSeq" id="WP_141784607.1">
    <property type="nucleotide sequence ID" value="NZ_BAAAIK010000002.1"/>
</dbReference>
<organism evidence="1 2">
    <name type="scientific">Ornithinicoccus hortensis</name>
    <dbReference type="NCBI Taxonomy" id="82346"/>
    <lineage>
        <taxon>Bacteria</taxon>
        <taxon>Bacillati</taxon>
        <taxon>Actinomycetota</taxon>
        <taxon>Actinomycetes</taxon>
        <taxon>Micrococcales</taxon>
        <taxon>Intrasporangiaceae</taxon>
        <taxon>Ornithinicoccus</taxon>
    </lineage>
</organism>
<comment type="caution">
    <text evidence="1">The sequence shown here is derived from an EMBL/GenBank/DDBJ whole genome shotgun (WGS) entry which is preliminary data.</text>
</comment>
<evidence type="ECO:0000313" key="1">
    <source>
        <dbReference type="EMBL" id="TQL50474.1"/>
    </source>
</evidence>
<reference evidence="1 2" key="1">
    <citation type="submission" date="2019-06" db="EMBL/GenBank/DDBJ databases">
        <title>Sequencing the genomes of 1000 actinobacteria strains.</title>
        <authorList>
            <person name="Klenk H.-P."/>
        </authorList>
    </citation>
    <scope>NUCLEOTIDE SEQUENCE [LARGE SCALE GENOMIC DNA]</scope>
    <source>
        <strain evidence="1 2">DSM 12335</strain>
    </source>
</reference>
<dbReference type="EMBL" id="VFOP01000001">
    <property type="protein sequence ID" value="TQL50474.1"/>
    <property type="molecule type" value="Genomic_DNA"/>
</dbReference>